<evidence type="ECO:0000256" key="5">
    <source>
        <dbReference type="ARBA" id="ARBA00022843"/>
    </source>
</evidence>
<dbReference type="FunFam" id="1.20.1310.10:FF:000011">
    <property type="entry name" value="Cullin 1"/>
    <property type="match status" value="1"/>
</dbReference>
<dbReference type="InterPro" id="IPR001373">
    <property type="entry name" value="Cullin_N"/>
</dbReference>
<feature type="chain" id="PRO_5012986145" description="Cullin family profile domain-containing protein" evidence="8">
    <location>
        <begin position="31"/>
        <end position="828"/>
    </location>
</feature>
<keyword evidence="8" id="KW-0732">Signal</keyword>
<dbReference type="SUPFAM" id="SSF75632">
    <property type="entry name" value="Cullin homology domain"/>
    <property type="match status" value="1"/>
</dbReference>
<feature type="signal peptide" evidence="8">
    <location>
        <begin position="1"/>
        <end position="30"/>
    </location>
</feature>
<reference evidence="10 11" key="1">
    <citation type="submission" date="2015-12" db="EMBL/GenBank/DDBJ databases">
        <title>Draft genome of the nematode, Onchocerca flexuosa.</title>
        <authorList>
            <person name="Mitreva M."/>
        </authorList>
    </citation>
    <scope>NUCLEOTIDE SEQUENCE [LARGE SCALE GENOMIC DNA]</scope>
    <source>
        <strain evidence="10">Red Deer</strain>
    </source>
</reference>
<accession>A0A238C1S6</accession>
<dbReference type="InterPro" id="IPR036390">
    <property type="entry name" value="WH_DNA-bd_sf"/>
</dbReference>
<dbReference type="InterPro" id="IPR019559">
    <property type="entry name" value="Cullin_neddylation_domain"/>
</dbReference>
<dbReference type="OrthoDB" id="27073at2759"/>
<dbReference type="Gene3D" id="1.10.10.10">
    <property type="entry name" value="Winged helix-like DNA-binding domain superfamily/Winged helix DNA-binding domain"/>
    <property type="match status" value="1"/>
</dbReference>
<keyword evidence="3" id="KW-1017">Isopeptide bond</keyword>
<evidence type="ECO:0000256" key="3">
    <source>
        <dbReference type="ARBA" id="ARBA00022499"/>
    </source>
</evidence>
<dbReference type="InterPro" id="IPR059120">
    <property type="entry name" value="Cullin-like_AB"/>
</dbReference>
<dbReference type="FunFam" id="1.10.10.10:FF:000014">
    <property type="entry name" value="Cullin 1"/>
    <property type="match status" value="1"/>
</dbReference>
<dbReference type="GO" id="GO:0019005">
    <property type="term" value="C:SCF ubiquitin ligase complex"/>
    <property type="evidence" value="ECO:0007669"/>
    <property type="project" value="UniProtKB-ARBA"/>
</dbReference>
<dbReference type="Pfam" id="PF00888">
    <property type="entry name" value="Cullin"/>
    <property type="match status" value="1"/>
</dbReference>
<feature type="domain" description="Cullin family profile" evidence="9">
    <location>
        <begin position="468"/>
        <end position="696"/>
    </location>
</feature>
<dbReference type="SMART" id="SM00182">
    <property type="entry name" value="CULLIN"/>
    <property type="match status" value="1"/>
</dbReference>
<organism evidence="10 11">
    <name type="scientific">Onchocerca flexuosa</name>
    <dbReference type="NCBI Taxonomy" id="387005"/>
    <lineage>
        <taxon>Eukaryota</taxon>
        <taxon>Metazoa</taxon>
        <taxon>Ecdysozoa</taxon>
        <taxon>Nematoda</taxon>
        <taxon>Chromadorea</taxon>
        <taxon>Rhabditida</taxon>
        <taxon>Spirurina</taxon>
        <taxon>Spiruromorpha</taxon>
        <taxon>Filarioidea</taxon>
        <taxon>Onchocercidae</taxon>
        <taxon>Onchocerca</taxon>
    </lineage>
</organism>
<evidence type="ECO:0000256" key="7">
    <source>
        <dbReference type="RuleBase" id="RU003829"/>
    </source>
</evidence>
<dbReference type="Gene3D" id="3.30.230.130">
    <property type="entry name" value="Cullin, Chain C, Domain 2"/>
    <property type="match status" value="1"/>
</dbReference>
<dbReference type="GO" id="GO:0010564">
    <property type="term" value="P:regulation of cell cycle process"/>
    <property type="evidence" value="ECO:0007669"/>
    <property type="project" value="UniProtKB-ARBA"/>
</dbReference>
<evidence type="ECO:0000256" key="4">
    <source>
        <dbReference type="ARBA" id="ARBA00022786"/>
    </source>
</evidence>
<keyword evidence="11" id="KW-1185">Reference proteome</keyword>
<proteinExistence type="inferred from homology"/>
<dbReference type="SUPFAM" id="SSF46785">
    <property type="entry name" value="Winged helix' DNA-binding domain"/>
    <property type="match status" value="1"/>
</dbReference>
<comment type="similarity">
    <text evidence="2 6 7">Belongs to the cullin family.</text>
</comment>
<dbReference type="PROSITE" id="PS50069">
    <property type="entry name" value="CULLIN_2"/>
    <property type="match status" value="1"/>
</dbReference>
<dbReference type="InterPro" id="IPR036317">
    <property type="entry name" value="Cullin_homology_sf"/>
</dbReference>
<dbReference type="FunFam" id="1.20.1310.10:FF:000002">
    <property type="entry name" value="cullin-3 isoform X1"/>
    <property type="match status" value="1"/>
</dbReference>
<dbReference type="GO" id="GO:0043066">
    <property type="term" value="P:negative regulation of apoptotic process"/>
    <property type="evidence" value="ECO:0007669"/>
    <property type="project" value="UniProtKB-ARBA"/>
</dbReference>
<dbReference type="EMBL" id="KZ269980">
    <property type="protein sequence ID" value="OZC11441.1"/>
    <property type="molecule type" value="Genomic_DNA"/>
</dbReference>
<dbReference type="GO" id="GO:1902532">
    <property type="term" value="P:negative regulation of intracellular signal transduction"/>
    <property type="evidence" value="ECO:0007669"/>
    <property type="project" value="UniProtKB-ARBA"/>
</dbReference>
<dbReference type="AlphaFoldDB" id="A0A238C1S6"/>
<dbReference type="FunFam" id="1.20.1310.10:FF:000019">
    <property type="entry name" value="Cullin 1"/>
    <property type="match status" value="1"/>
</dbReference>
<evidence type="ECO:0000256" key="6">
    <source>
        <dbReference type="PROSITE-ProRule" id="PRU00330"/>
    </source>
</evidence>
<keyword evidence="5" id="KW-0832">Ubl conjugation</keyword>
<dbReference type="SUPFAM" id="SSF74788">
    <property type="entry name" value="Cullin repeat-like"/>
    <property type="match status" value="1"/>
</dbReference>
<dbReference type="Proteomes" id="UP000242913">
    <property type="component" value="Unassembled WGS sequence"/>
</dbReference>
<evidence type="ECO:0000259" key="9">
    <source>
        <dbReference type="PROSITE" id="PS50069"/>
    </source>
</evidence>
<evidence type="ECO:0000256" key="8">
    <source>
        <dbReference type="SAM" id="SignalP"/>
    </source>
</evidence>
<evidence type="ECO:0000313" key="10">
    <source>
        <dbReference type="EMBL" id="OZC11441.1"/>
    </source>
</evidence>
<dbReference type="InterPro" id="IPR036388">
    <property type="entry name" value="WH-like_DNA-bd_sf"/>
</dbReference>
<dbReference type="GO" id="GO:0006511">
    <property type="term" value="P:ubiquitin-dependent protein catabolic process"/>
    <property type="evidence" value="ECO:0007669"/>
    <property type="project" value="InterPro"/>
</dbReference>
<dbReference type="SMART" id="SM00884">
    <property type="entry name" value="Cullin_Nedd8"/>
    <property type="match status" value="1"/>
</dbReference>
<dbReference type="InterPro" id="IPR016158">
    <property type="entry name" value="Cullin_homology"/>
</dbReference>
<protein>
    <recommendedName>
        <fullName evidence="9">Cullin family profile domain-containing protein</fullName>
    </recommendedName>
</protein>
<dbReference type="PANTHER" id="PTHR11932">
    <property type="entry name" value="CULLIN"/>
    <property type="match status" value="1"/>
</dbReference>
<keyword evidence="4" id="KW-0833">Ubl conjugation pathway</keyword>
<dbReference type="InterPro" id="IPR016159">
    <property type="entry name" value="Cullin_repeat-like_dom_sf"/>
</dbReference>
<gene>
    <name evidence="10" type="ORF">X798_01298</name>
</gene>
<dbReference type="Pfam" id="PF26557">
    <property type="entry name" value="Cullin_AB"/>
    <property type="match status" value="1"/>
</dbReference>
<dbReference type="GO" id="GO:0031625">
    <property type="term" value="F:ubiquitin protein ligase binding"/>
    <property type="evidence" value="ECO:0007669"/>
    <property type="project" value="InterPro"/>
</dbReference>
<evidence type="ECO:0000313" key="11">
    <source>
        <dbReference type="Proteomes" id="UP000242913"/>
    </source>
</evidence>
<dbReference type="Pfam" id="PF10557">
    <property type="entry name" value="Cullin_Nedd8"/>
    <property type="match status" value="1"/>
</dbReference>
<dbReference type="InterPro" id="IPR045093">
    <property type="entry name" value="Cullin"/>
</dbReference>
<evidence type="ECO:0000256" key="1">
    <source>
        <dbReference type="ARBA" id="ARBA00004906"/>
    </source>
</evidence>
<sequence>MIAHTWKFTQMKEIHFAFLLFSLCFIAINGAPTVATPTDRIEETTKETTENTSEISIPTVDEILEDLENGLKEIYDQQTMSLTRRMQLYNSVYSLCTSPAYIGRSQSSRSHDRSDCIPCGSNRFSIHAAVVGSYLYSHLKYFLQNYVKNVYQKGSDLNGEEILNYFIKQWNSYRSNSEKMRGIFRYLNLDWIDLELDEGNTRIYELYTLAVLTWKEFLFICMHDSVTSAVLKLIERERNGEKINTELISGVIQCYMELGMCENAGEETSSSENPKLRVYRDYFEKRFIADTESYFANEAAEFIAANSVTEYMKKVETRLEEERKRCDLYLHKSTQDLLAKTLENVLIAKYLDCFHNEFGNLLESNKDSDLERMYTLCDRVENGLDELRVALEKHIARQGEATLDKIVDVAANNPKKYISTILKVHKRYHSLVTCSFKNEPIFVRALNKGCASFVNRNSVTRKTNNASENPKFLAQYCDQLLKKNAKNLEENELEEFLNQIMIVLKYVEDKDLFENFYIKMLAKRLVKDLSVSAEAENSMISKLTQMYGFAYTYKLRKMLDDNRLSKNIAEEFKQYLASENTNLGLDFSVNVIAFIVWPFKQSPVFDIPLQLANCRGSFNEFYRTKRPECKLIWLLAQSHGELSTCGFQKNYIFAATTAQMAILMLYNENTEMTLQQICDNTNLEPEIVLQIVKALVKMELLSIVGPKIDIDANTPLSTVLRLNSDFSSEELKIDLSKAIVPVAERQKIAEVVGFVEKERIELVKAAIVRIMKMRRKMSHTELVEEVFRELESLFTPEVKMIKKMIEFLIEKEYLQRVKDEKNVYEYIP</sequence>
<name>A0A238C1S6_9BILA</name>
<comment type="pathway">
    <text evidence="1">Protein modification; protein ubiquitination.</text>
</comment>
<dbReference type="Gene3D" id="1.20.1310.10">
    <property type="entry name" value="Cullin Repeats"/>
    <property type="match status" value="4"/>
</dbReference>
<evidence type="ECO:0000256" key="2">
    <source>
        <dbReference type="ARBA" id="ARBA00006019"/>
    </source>
</evidence>